<dbReference type="AlphaFoldDB" id="A0A2A2LRZ0"/>
<proteinExistence type="predicted"/>
<evidence type="ECO:0000313" key="2">
    <source>
        <dbReference type="EMBL" id="PAV89026.1"/>
    </source>
</evidence>
<protein>
    <recommendedName>
        <fullName evidence="4">Transthyretin-like family protein</fullName>
    </recommendedName>
</protein>
<evidence type="ECO:0000256" key="1">
    <source>
        <dbReference type="SAM" id="SignalP"/>
    </source>
</evidence>
<dbReference type="Proteomes" id="UP000218231">
    <property type="component" value="Unassembled WGS sequence"/>
</dbReference>
<feature type="signal peptide" evidence="1">
    <location>
        <begin position="1"/>
        <end position="18"/>
    </location>
</feature>
<keyword evidence="3" id="KW-1185">Reference proteome</keyword>
<name>A0A2A2LRZ0_9BILA</name>
<feature type="chain" id="PRO_5011996799" description="Transthyretin-like family protein" evidence="1">
    <location>
        <begin position="19"/>
        <end position="93"/>
    </location>
</feature>
<reference evidence="2 3" key="1">
    <citation type="journal article" date="2017" name="Curr. Biol.">
        <title>Genome architecture and evolution of a unichromosomal asexual nematode.</title>
        <authorList>
            <person name="Fradin H."/>
            <person name="Zegar C."/>
            <person name="Gutwein M."/>
            <person name="Lucas J."/>
            <person name="Kovtun M."/>
            <person name="Corcoran D."/>
            <person name="Baugh L.R."/>
            <person name="Kiontke K."/>
            <person name="Gunsalus K."/>
            <person name="Fitch D.H."/>
            <person name="Piano F."/>
        </authorList>
    </citation>
    <scope>NUCLEOTIDE SEQUENCE [LARGE SCALE GENOMIC DNA]</scope>
    <source>
        <strain evidence="2">PF1309</strain>
    </source>
</reference>
<sequence length="93" mass="10361">MIVPICLLFVVFSVGTHAEDMDIDVPTNVANRSMAVKGQFFCGNNKPYAGATVRLFRVFQANAADDKNKERDINDGKSGFRQIMSLEDAFQEK</sequence>
<dbReference type="EMBL" id="LIAE01006480">
    <property type="protein sequence ID" value="PAV89026.1"/>
    <property type="molecule type" value="Genomic_DNA"/>
</dbReference>
<keyword evidence="1" id="KW-0732">Signal</keyword>
<accession>A0A2A2LRZ0</accession>
<dbReference type="OrthoDB" id="5811720at2759"/>
<evidence type="ECO:0000313" key="3">
    <source>
        <dbReference type="Proteomes" id="UP000218231"/>
    </source>
</evidence>
<comment type="caution">
    <text evidence="2">The sequence shown here is derived from an EMBL/GenBank/DDBJ whole genome shotgun (WGS) entry which is preliminary data.</text>
</comment>
<evidence type="ECO:0008006" key="4">
    <source>
        <dbReference type="Google" id="ProtNLM"/>
    </source>
</evidence>
<organism evidence="2 3">
    <name type="scientific">Diploscapter pachys</name>
    <dbReference type="NCBI Taxonomy" id="2018661"/>
    <lineage>
        <taxon>Eukaryota</taxon>
        <taxon>Metazoa</taxon>
        <taxon>Ecdysozoa</taxon>
        <taxon>Nematoda</taxon>
        <taxon>Chromadorea</taxon>
        <taxon>Rhabditida</taxon>
        <taxon>Rhabditina</taxon>
        <taxon>Rhabditomorpha</taxon>
        <taxon>Rhabditoidea</taxon>
        <taxon>Rhabditidae</taxon>
        <taxon>Diploscapter</taxon>
    </lineage>
</organism>
<gene>
    <name evidence="2" type="ORF">WR25_14964</name>
</gene>